<keyword evidence="2" id="KW-0614">Plasmid</keyword>
<dbReference type="SUPFAM" id="SSF52777">
    <property type="entry name" value="CoA-dependent acyltransferases"/>
    <property type="match status" value="2"/>
</dbReference>
<accession>A0ABY3ZPG0</accession>
<dbReference type="Gene3D" id="3.30.559.30">
    <property type="entry name" value="Nonribosomal peptide synthetase, condensation domain"/>
    <property type="match status" value="1"/>
</dbReference>
<dbReference type="EMBL" id="CP085145">
    <property type="protein sequence ID" value="UOA16551.1"/>
    <property type="molecule type" value="Genomic_DNA"/>
</dbReference>
<evidence type="ECO:0000313" key="2">
    <source>
        <dbReference type="EMBL" id="UOA16551.1"/>
    </source>
</evidence>
<dbReference type="InterPro" id="IPR001242">
    <property type="entry name" value="Condensation_dom"/>
</dbReference>
<dbReference type="PANTHER" id="PTHR45527:SF1">
    <property type="entry name" value="FATTY ACID SYNTHASE"/>
    <property type="match status" value="1"/>
</dbReference>
<geneLocation type="plasmid" evidence="2 3">
    <name>pDSM109990_a</name>
</geneLocation>
<dbReference type="RefSeq" id="WP_243263255.1">
    <property type="nucleotide sequence ID" value="NZ_CP085145.1"/>
</dbReference>
<organism evidence="2 3">
    <name type="scientific">Sulfitobacter dubius</name>
    <dbReference type="NCBI Taxonomy" id="218673"/>
    <lineage>
        <taxon>Bacteria</taxon>
        <taxon>Pseudomonadati</taxon>
        <taxon>Pseudomonadota</taxon>
        <taxon>Alphaproteobacteria</taxon>
        <taxon>Rhodobacterales</taxon>
        <taxon>Roseobacteraceae</taxon>
        <taxon>Sulfitobacter</taxon>
    </lineage>
</organism>
<dbReference type="PANTHER" id="PTHR45527">
    <property type="entry name" value="NONRIBOSOMAL PEPTIDE SYNTHETASE"/>
    <property type="match status" value="1"/>
</dbReference>
<keyword evidence="3" id="KW-1185">Reference proteome</keyword>
<name>A0ABY3ZPG0_9RHOB</name>
<reference evidence="3" key="1">
    <citation type="journal article" date="2022" name="Microorganisms">
        <title>Beyond the ABCs#Discovery of Three New Plasmid Types in Rhodobacterales (RepQ, RepY, RepW).</title>
        <authorList>
            <person name="Freese H.M."/>
            <person name="Ringel V."/>
            <person name="Overmann J."/>
            <person name="Petersen J."/>
        </authorList>
    </citation>
    <scope>NUCLEOTIDE SEQUENCE [LARGE SCALE GENOMIC DNA]</scope>
    <source>
        <strain evidence="3">DSM 109990</strain>
        <plasmid evidence="3">pDSM109990_a</plasmid>
    </source>
</reference>
<dbReference type="InterPro" id="IPR023213">
    <property type="entry name" value="CAT-like_dom_sf"/>
</dbReference>
<proteinExistence type="predicted"/>
<sequence>MTSIALRSRKYSALSDYQRRMLSAALDPDTPTAFHLDQTISWALRITPGVSFRTLRRAFDELVERHDSLRLRMVEIGSSWHAEILPKHPLGLIVEDLGEMSEERQRDVIAAYCATPLTALSEAMFEMRLLKFGGAGDVILARIHHTIIDGYSLALLFEELLKHVLNMPVSEAPLSHADFMAYRNNQLAENTSIKEGFWSDALCPLPQRLKLGRQTKGLPPLSMRNTGPTNTLKNFLKPQTIARIDALSKSTEVSAFCHLHAAFSETLCAQAGQDAVLVHSIVGRRDAAIASFIGAEMLLFPLKYCQGSGAAWVSQQVAASSEMVPTRAFSKETRLGQELQTEEGDWYRFLVHIPTPTGRISSSPFRKVFEETLGGKVSFGFITLERIELPKSTETDFEAQLNIYPTKSGPQASLVADAAGWSNDDLQQLAQEIEVRVQG</sequence>
<gene>
    <name evidence="2" type="primary">cmdD</name>
    <name evidence="2" type="ORF">DSM109990_03435</name>
</gene>
<evidence type="ECO:0000313" key="3">
    <source>
        <dbReference type="Proteomes" id="UP000831019"/>
    </source>
</evidence>
<dbReference type="Gene3D" id="3.30.559.10">
    <property type="entry name" value="Chloramphenicol acetyltransferase-like domain"/>
    <property type="match status" value="1"/>
</dbReference>
<dbReference type="Pfam" id="PF00668">
    <property type="entry name" value="Condensation"/>
    <property type="match status" value="1"/>
</dbReference>
<feature type="domain" description="Condensation" evidence="1">
    <location>
        <begin position="13"/>
        <end position="288"/>
    </location>
</feature>
<protein>
    <submittedName>
        <fullName evidence="2">Chondramide synthase cmdD</fullName>
    </submittedName>
</protein>
<evidence type="ECO:0000259" key="1">
    <source>
        <dbReference type="Pfam" id="PF00668"/>
    </source>
</evidence>
<dbReference type="Proteomes" id="UP000831019">
    <property type="component" value="Plasmid pDSM109990_a"/>
</dbReference>